<proteinExistence type="predicted"/>
<keyword evidence="1" id="KW-0472">Membrane</keyword>
<keyword evidence="3" id="KW-1185">Reference proteome</keyword>
<evidence type="ECO:0000256" key="1">
    <source>
        <dbReference type="SAM" id="Phobius"/>
    </source>
</evidence>
<dbReference type="AlphaFoldDB" id="A0A3L7JUA5"/>
<dbReference type="Proteomes" id="UP000276770">
    <property type="component" value="Unassembled WGS sequence"/>
</dbReference>
<feature type="transmembrane region" description="Helical" evidence="1">
    <location>
        <begin position="12"/>
        <end position="31"/>
    </location>
</feature>
<sequence>MVLSKNEELDGIKLDAASSFILGCFVGFVAVNHRFKKVVFRCRMLAFRGAALIPPESRTFRSHQLHRIA</sequence>
<evidence type="ECO:0000313" key="3">
    <source>
        <dbReference type="Proteomes" id="UP000276770"/>
    </source>
</evidence>
<evidence type="ECO:0000313" key="2">
    <source>
        <dbReference type="EMBL" id="RLQ94487.1"/>
    </source>
</evidence>
<keyword evidence="1" id="KW-0812">Transmembrane</keyword>
<protein>
    <submittedName>
        <fullName evidence="2">Uncharacterized protein</fullName>
    </submittedName>
</protein>
<comment type="caution">
    <text evidence="2">The sequence shown here is derived from an EMBL/GenBank/DDBJ whole genome shotgun (WGS) entry which is preliminary data.</text>
</comment>
<gene>
    <name evidence="2" type="ORF">D9X91_13155</name>
</gene>
<organism evidence="2 3">
    <name type="scientific">Falsibacillus albus</name>
    <dbReference type="NCBI Taxonomy" id="2478915"/>
    <lineage>
        <taxon>Bacteria</taxon>
        <taxon>Bacillati</taxon>
        <taxon>Bacillota</taxon>
        <taxon>Bacilli</taxon>
        <taxon>Bacillales</taxon>
        <taxon>Bacillaceae</taxon>
        <taxon>Falsibacillus</taxon>
    </lineage>
</organism>
<accession>A0A3L7JUA5</accession>
<reference evidence="2 3" key="1">
    <citation type="submission" date="2018-10" db="EMBL/GenBank/DDBJ databases">
        <title>Falsibacillus sp. genome draft.</title>
        <authorList>
            <person name="Shi S."/>
        </authorList>
    </citation>
    <scope>NUCLEOTIDE SEQUENCE [LARGE SCALE GENOMIC DNA]</scope>
    <source>
        <strain evidence="2 3">GY 10110</strain>
    </source>
</reference>
<name>A0A3L7JUA5_9BACI</name>
<keyword evidence="1" id="KW-1133">Transmembrane helix</keyword>
<dbReference type="EMBL" id="RCVZ01000009">
    <property type="protein sequence ID" value="RLQ94487.1"/>
    <property type="molecule type" value="Genomic_DNA"/>
</dbReference>